<keyword evidence="2" id="KW-1185">Reference proteome</keyword>
<comment type="caution">
    <text evidence="1">The sequence shown here is derived from an EMBL/GenBank/DDBJ whole genome shotgun (WGS) entry which is preliminary data.</text>
</comment>
<name>A0A7K1TGK1_9BACT</name>
<sequence length="94" mass="10556">MDKIGLYLSSVVQDNPAPANRRRYDAACATSTFHQLAALCYVLNLDPQTRNIISLTTTTNYHYTNVRWVTKRENCQNLLGNKTGITTSKYVGIS</sequence>
<protein>
    <submittedName>
        <fullName evidence="1">Uncharacterized protein</fullName>
    </submittedName>
</protein>
<dbReference type="EMBL" id="WQKZ01000003">
    <property type="protein sequence ID" value="MVN77545.1"/>
    <property type="molecule type" value="Genomic_DNA"/>
</dbReference>
<dbReference type="RefSeq" id="WP_157566672.1">
    <property type="nucleotide sequence ID" value="NZ_WQKZ01000003.1"/>
</dbReference>
<gene>
    <name evidence="1" type="ORF">GO988_14510</name>
</gene>
<organism evidence="1 2">
    <name type="scientific">Hymenobacter ginkgonis</name>
    <dbReference type="NCBI Taxonomy" id="2682976"/>
    <lineage>
        <taxon>Bacteria</taxon>
        <taxon>Pseudomonadati</taxon>
        <taxon>Bacteroidota</taxon>
        <taxon>Cytophagia</taxon>
        <taxon>Cytophagales</taxon>
        <taxon>Hymenobacteraceae</taxon>
        <taxon>Hymenobacter</taxon>
    </lineage>
</organism>
<proteinExistence type="predicted"/>
<accession>A0A7K1TGK1</accession>
<dbReference type="Proteomes" id="UP000441336">
    <property type="component" value="Unassembled WGS sequence"/>
</dbReference>
<evidence type="ECO:0000313" key="2">
    <source>
        <dbReference type="Proteomes" id="UP000441336"/>
    </source>
</evidence>
<evidence type="ECO:0000313" key="1">
    <source>
        <dbReference type="EMBL" id="MVN77545.1"/>
    </source>
</evidence>
<dbReference type="AlphaFoldDB" id="A0A7K1TGK1"/>
<reference evidence="1 2" key="1">
    <citation type="submission" date="2019-12" db="EMBL/GenBank/DDBJ databases">
        <title>Hymenobacter sp. HMF4947 Genome sequencing and assembly.</title>
        <authorList>
            <person name="Kang H."/>
            <person name="Cha I."/>
            <person name="Kim H."/>
            <person name="Joh K."/>
        </authorList>
    </citation>
    <scope>NUCLEOTIDE SEQUENCE [LARGE SCALE GENOMIC DNA]</scope>
    <source>
        <strain evidence="1 2">HMF4947</strain>
    </source>
</reference>